<gene>
    <name evidence="1" type="ORF">EK21DRAFT_94185</name>
</gene>
<keyword evidence="2" id="KW-1185">Reference proteome</keyword>
<name>A0A9P4GZJ8_9PLEO</name>
<dbReference type="AlphaFoldDB" id="A0A9P4GZJ8"/>
<dbReference type="Proteomes" id="UP000799777">
    <property type="component" value="Unassembled WGS sequence"/>
</dbReference>
<dbReference type="OrthoDB" id="191139at2759"/>
<comment type="caution">
    <text evidence="1">The sequence shown here is derived from an EMBL/GenBank/DDBJ whole genome shotgun (WGS) entry which is preliminary data.</text>
</comment>
<sequence length="156" mass="17122">MASTSPFIAPHFVATKSAAEITLTDSVKKEQCVTQQETELRQCAESYKLLIESAYRPRVRSEALPIALEGSQTIEQGTHSMLATTKTTSSTVYDAATAEVEAYPKSSWVQSMFEIPYEDVMSAHAVNTFVPLMLCRELLPLTGCGDLAQPRATFQP</sequence>
<dbReference type="EMBL" id="ML978299">
    <property type="protein sequence ID" value="KAF2024337.1"/>
    <property type="molecule type" value="Genomic_DNA"/>
</dbReference>
<proteinExistence type="predicted"/>
<protein>
    <submittedName>
        <fullName evidence="1">Uncharacterized protein</fullName>
    </submittedName>
</protein>
<accession>A0A9P4GZJ8</accession>
<organism evidence="1 2">
    <name type="scientific">Setomelanomma holmii</name>
    <dbReference type="NCBI Taxonomy" id="210430"/>
    <lineage>
        <taxon>Eukaryota</taxon>
        <taxon>Fungi</taxon>
        <taxon>Dikarya</taxon>
        <taxon>Ascomycota</taxon>
        <taxon>Pezizomycotina</taxon>
        <taxon>Dothideomycetes</taxon>
        <taxon>Pleosporomycetidae</taxon>
        <taxon>Pleosporales</taxon>
        <taxon>Pleosporineae</taxon>
        <taxon>Phaeosphaeriaceae</taxon>
        <taxon>Setomelanomma</taxon>
    </lineage>
</organism>
<reference evidence="1" key="1">
    <citation type="journal article" date="2020" name="Stud. Mycol.">
        <title>101 Dothideomycetes genomes: a test case for predicting lifestyles and emergence of pathogens.</title>
        <authorList>
            <person name="Haridas S."/>
            <person name="Albert R."/>
            <person name="Binder M."/>
            <person name="Bloem J."/>
            <person name="Labutti K."/>
            <person name="Salamov A."/>
            <person name="Andreopoulos B."/>
            <person name="Baker S."/>
            <person name="Barry K."/>
            <person name="Bills G."/>
            <person name="Bluhm B."/>
            <person name="Cannon C."/>
            <person name="Castanera R."/>
            <person name="Culley D."/>
            <person name="Daum C."/>
            <person name="Ezra D."/>
            <person name="Gonzalez J."/>
            <person name="Henrissat B."/>
            <person name="Kuo A."/>
            <person name="Liang C."/>
            <person name="Lipzen A."/>
            <person name="Lutzoni F."/>
            <person name="Magnuson J."/>
            <person name="Mondo S."/>
            <person name="Nolan M."/>
            <person name="Ohm R."/>
            <person name="Pangilinan J."/>
            <person name="Park H.-J."/>
            <person name="Ramirez L."/>
            <person name="Alfaro M."/>
            <person name="Sun H."/>
            <person name="Tritt A."/>
            <person name="Yoshinaga Y."/>
            <person name="Zwiers L.-H."/>
            <person name="Turgeon B."/>
            <person name="Goodwin S."/>
            <person name="Spatafora J."/>
            <person name="Crous P."/>
            <person name="Grigoriev I."/>
        </authorList>
    </citation>
    <scope>NUCLEOTIDE SEQUENCE</scope>
    <source>
        <strain evidence="1">CBS 110217</strain>
    </source>
</reference>
<evidence type="ECO:0000313" key="1">
    <source>
        <dbReference type="EMBL" id="KAF2024337.1"/>
    </source>
</evidence>
<evidence type="ECO:0000313" key="2">
    <source>
        <dbReference type="Proteomes" id="UP000799777"/>
    </source>
</evidence>